<dbReference type="RefSeq" id="XP_022081821.1">
    <property type="nucleotide sequence ID" value="XM_022226129.1"/>
</dbReference>
<dbReference type="GeneID" id="110974469"/>
<name>A0A8B7XP30_ACAPL</name>
<accession>A0A8B7XP30</accession>
<dbReference type="AlphaFoldDB" id="A0A8B7XP30"/>
<keyword evidence="1" id="KW-1185">Reference proteome</keyword>
<dbReference type="OrthoDB" id="5965452at2759"/>
<organism evidence="1 2">
    <name type="scientific">Acanthaster planci</name>
    <name type="common">Crown-of-thorns starfish</name>
    <dbReference type="NCBI Taxonomy" id="133434"/>
    <lineage>
        <taxon>Eukaryota</taxon>
        <taxon>Metazoa</taxon>
        <taxon>Echinodermata</taxon>
        <taxon>Eleutherozoa</taxon>
        <taxon>Asterozoa</taxon>
        <taxon>Asteroidea</taxon>
        <taxon>Valvatacea</taxon>
        <taxon>Valvatida</taxon>
        <taxon>Acanthasteridae</taxon>
        <taxon>Acanthaster</taxon>
    </lineage>
</organism>
<protein>
    <submittedName>
        <fullName evidence="2">Uncharacterized protein LOC110974469 isoform X2</fullName>
    </submittedName>
</protein>
<reference evidence="2" key="1">
    <citation type="submission" date="2025-08" db="UniProtKB">
        <authorList>
            <consortium name="RefSeq"/>
        </authorList>
    </citation>
    <scope>IDENTIFICATION</scope>
</reference>
<evidence type="ECO:0000313" key="1">
    <source>
        <dbReference type="Proteomes" id="UP000694845"/>
    </source>
</evidence>
<sequence length="218" mass="24822">MFHMSLKLISTPFRFHDAVSNFKKTQLHREISWTSYYTQQPALWNIPSSHRIRISQCLRCQPLRGGVLRHCFQTKLKQQDQSLMRQFLQLRSVIYKLKGTVTSDQRPAVKLPHIAASVDSFDRYESNAGGLEALQTGETNDLMLVYDEEGDLCELDDQMALMEDPYLPEFRGRTVSLLGPGNITRTRPGSGGFGYLKSRTMSFSVGTSARELDRAIVE</sequence>
<proteinExistence type="predicted"/>
<dbReference type="Proteomes" id="UP000694845">
    <property type="component" value="Unplaced"/>
</dbReference>
<evidence type="ECO:0000313" key="2">
    <source>
        <dbReference type="RefSeq" id="XP_022081821.1"/>
    </source>
</evidence>
<gene>
    <name evidence="2" type="primary">LOC110974469</name>
</gene>